<keyword evidence="1" id="KW-0732">Signal</keyword>
<dbReference type="Pfam" id="PF05050">
    <property type="entry name" value="Methyltransf_21"/>
    <property type="match status" value="1"/>
</dbReference>
<dbReference type="InterPro" id="IPR006342">
    <property type="entry name" value="FkbM_mtfrase"/>
</dbReference>
<feature type="chain" id="PRO_5042149134" description="Methyltransferase FkbM domain-containing protein" evidence="1">
    <location>
        <begin position="22"/>
        <end position="302"/>
    </location>
</feature>
<dbReference type="WBParaSite" id="MBELARI_LOCUS16222">
    <property type="protein sequence ID" value="MBELARI_LOCUS16222"/>
    <property type="gene ID" value="MBELARI_LOCUS16222"/>
</dbReference>
<dbReference type="Proteomes" id="UP000887575">
    <property type="component" value="Unassembled WGS sequence"/>
</dbReference>
<sequence length="302" mass="35290">MQISFFKCLFVIIVIVLLMNSRQHFTTFTQSFITEKNQKCGMRDHVFHTYQKCLEEMLPNKDLWKHITPVMEMKCGMKLLSRLLNVKFLRNKDEVKKFIYPVSMDEKIVSISLGIGNDNQVEKQLKEIFKNIELFGADPFEATAESFFWIGIANDGKINGTVLVDGSYKTQTIPSITFGNYLKKINRKFIDFLLIDIEGPEYFSLPQIFESEMRNEYTVCQINVELHGPLKNYGVDDKYFDKIMLASLSSSFLPLDIEMPYIHHQVFYLNWRNRDCVQKSIISLMGELGPPLDHYHWNSSLF</sequence>
<dbReference type="PANTHER" id="PTHR22989">
    <property type="entry name" value="UNCHARACTERIZED DUF13 C.ELEGANS"/>
    <property type="match status" value="1"/>
</dbReference>
<feature type="signal peptide" evidence="1">
    <location>
        <begin position="1"/>
        <end position="21"/>
    </location>
</feature>
<evidence type="ECO:0000313" key="4">
    <source>
        <dbReference type="WBParaSite" id="MBELARI_LOCUS16222"/>
    </source>
</evidence>
<dbReference type="AlphaFoldDB" id="A0AAF3EQD0"/>
<feature type="domain" description="Methyltransferase FkbM" evidence="2">
    <location>
        <begin position="106"/>
        <end position="230"/>
    </location>
</feature>
<evidence type="ECO:0000256" key="1">
    <source>
        <dbReference type="SAM" id="SignalP"/>
    </source>
</evidence>
<name>A0AAF3EQD0_9BILA</name>
<organism evidence="3 4">
    <name type="scientific">Mesorhabditis belari</name>
    <dbReference type="NCBI Taxonomy" id="2138241"/>
    <lineage>
        <taxon>Eukaryota</taxon>
        <taxon>Metazoa</taxon>
        <taxon>Ecdysozoa</taxon>
        <taxon>Nematoda</taxon>
        <taxon>Chromadorea</taxon>
        <taxon>Rhabditida</taxon>
        <taxon>Rhabditina</taxon>
        <taxon>Rhabditomorpha</taxon>
        <taxon>Rhabditoidea</taxon>
        <taxon>Rhabditidae</taxon>
        <taxon>Mesorhabditinae</taxon>
        <taxon>Mesorhabditis</taxon>
    </lineage>
</organism>
<evidence type="ECO:0000259" key="2">
    <source>
        <dbReference type="Pfam" id="PF05050"/>
    </source>
</evidence>
<proteinExistence type="predicted"/>
<protein>
    <recommendedName>
        <fullName evidence="2">Methyltransferase FkbM domain-containing protein</fullName>
    </recommendedName>
</protein>
<reference evidence="4" key="1">
    <citation type="submission" date="2024-02" db="UniProtKB">
        <authorList>
            <consortium name="WormBaseParasite"/>
        </authorList>
    </citation>
    <scope>IDENTIFICATION</scope>
</reference>
<accession>A0AAF3EQD0</accession>
<keyword evidence="3" id="KW-1185">Reference proteome</keyword>
<evidence type="ECO:0000313" key="3">
    <source>
        <dbReference type="Proteomes" id="UP000887575"/>
    </source>
</evidence>
<dbReference type="PANTHER" id="PTHR22989:SF3">
    <property type="entry name" value="METHYLTRANSFERASE FKBM DOMAIN-CONTAINING PROTEIN"/>
    <property type="match status" value="1"/>
</dbReference>